<organism evidence="1 2">
    <name type="scientific">Mikania micrantha</name>
    <name type="common">bitter vine</name>
    <dbReference type="NCBI Taxonomy" id="192012"/>
    <lineage>
        <taxon>Eukaryota</taxon>
        <taxon>Viridiplantae</taxon>
        <taxon>Streptophyta</taxon>
        <taxon>Embryophyta</taxon>
        <taxon>Tracheophyta</taxon>
        <taxon>Spermatophyta</taxon>
        <taxon>Magnoliopsida</taxon>
        <taxon>eudicotyledons</taxon>
        <taxon>Gunneridae</taxon>
        <taxon>Pentapetalae</taxon>
        <taxon>asterids</taxon>
        <taxon>campanulids</taxon>
        <taxon>Asterales</taxon>
        <taxon>Asteraceae</taxon>
        <taxon>Asteroideae</taxon>
        <taxon>Heliantheae alliance</taxon>
        <taxon>Eupatorieae</taxon>
        <taxon>Mikania</taxon>
    </lineage>
</organism>
<keyword evidence="2" id="KW-1185">Reference proteome</keyword>
<sequence>MVPPPLLQLSHGTLLNYGIPRVFTLSREEMSGKGGKAGKLQLKFPCIACGRLCVELLSVNWKLNWVDWLGNHRWEFNTFKATGFVVEWSSDHRDNDYGVLVGPDLSYWAFINFIGPDLSCWAFLDLTGSSLALLGLLGPYWAFFDLLGLHWPCWAFIGLVGPSLALLDLRGLLTQKVGLSHHPLIEGIFVPKISKC</sequence>
<comment type="caution">
    <text evidence="1">The sequence shown here is derived from an EMBL/GenBank/DDBJ whole genome shotgun (WGS) entry which is preliminary data.</text>
</comment>
<dbReference type="Proteomes" id="UP000326396">
    <property type="component" value="Linkage Group LG3"/>
</dbReference>
<name>A0A5N6N702_9ASTR</name>
<reference evidence="1 2" key="1">
    <citation type="submission" date="2019-05" db="EMBL/GenBank/DDBJ databases">
        <title>Mikania micrantha, genome provides insights into the molecular mechanism of rapid growth.</title>
        <authorList>
            <person name="Liu B."/>
        </authorList>
    </citation>
    <scope>NUCLEOTIDE SEQUENCE [LARGE SCALE GENOMIC DNA]</scope>
    <source>
        <strain evidence="1">NLD-2019</strain>
        <tissue evidence="1">Leaf</tissue>
    </source>
</reference>
<dbReference type="EMBL" id="SZYD01000013">
    <property type="protein sequence ID" value="KAD4385732.1"/>
    <property type="molecule type" value="Genomic_DNA"/>
</dbReference>
<gene>
    <name evidence="1" type="ORF">E3N88_25901</name>
</gene>
<proteinExistence type="predicted"/>
<protein>
    <submittedName>
        <fullName evidence="1">Uncharacterized protein</fullName>
    </submittedName>
</protein>
<evidence type="ECO:0000313" key="1">
    <source>
        <dbReference type="EMBL" id="KAD4385732.1"/>
    </source>
</evidence>
<dbReference type="AlphaFoldDB" id="A0A5N6N702"/>
<accession>A0A5N6N702</accession>
<evidence type="ECO:0000313" key="2">
    <source>
        <dbReference type="Proteomes" id="UP000326396"/>
    </source>
</evidence>